<dbReference type="GO" id="GO:0004065">
    <property type="term" value="F:arylsulfatase activity"/>
    <property type="evidence" value="ECO:0007669"/>
    <property type="project" value="TreeGrafter"/>
</dbReference>
<keyword evidence="6" id="KW-0472">Membrane</keyword>
<dbReference type="AlphaFoldDB" id="A0A8K0A513"/>
<dbReference type="InterPro" id="IPR000917">
    <property type="entry name" value="Sulfatase_N"/>
</dbReference>
<dbReference type="Gene3D" id="3.30.1120.10">
    <property type="match status" value="1"/>
</dbReference>
<keyword evidence="10" id="KW-1185">Reference proteome</keyword>
<sequence>MAKRLIFILNTALLCSAIHRPNFVLFLADDLGIGDVGCFGNDTLRTPNIDRLAATGAKLTHHIAAASVCTPSRAAFLTGRLPIRMGMAGTDRPIMFLLLSSPAGLPTSEITFAQLAKNEGYQIALIGKWHLGMNCEWGDDHCHHPNKYGFDYFYGLPLSNGLDCDPNEARSFGNYLVRMLYGDCHLFEISVALYVGFLALRYFGFFHLQWKTLIIFSLLYWSAMTSPYVLLTNGRRYVCIIMRDGDVVEQPLDISTIAPKMTAEAVKYIEQAQRKNSPFLIEIAYSNPHTALVPAPQFRGASRHGLYGDSVEEMDWSVGVVMATLEKLGLTENTFVYFTSDNGGHRESGHEGGWNGVYKGGKGQGGSEGGIRVPTVMQWPRKIKGGTTVREPTSQMDILPTMAGLIGARLPADRPMDGRDLMPLVEGQTDISPHEFMFHYCGRYLHAVRYRPRQGNTTWKVHYITNKLEPGIEGCRTDVLCMCEGDNKVTHHRPPLLYDVTNDPSEIRPISVQSDAKCGDIIARIEKGVEDHRNSLTEVEDQFKPSNFIPRPWMQPCCNVPFCSCTDDIDLSGLPFSRIEN</sequence>
<keyword evidence="6" id="KW-1133">Transmembrane helix</keyword>
<comment type="similarity">
    <text evidence="2">Belongs to the sulfatase family.</text>
</comment>
<dbReference type="EMBL" id="OV696692">
    <property type="protein sequence ID" value="CAH1269202.1"/>
    <property type="molecule type" value="Genomic_DNA"/>
</dbReference>
<keyword evidence="7" id="KW-0732">Signal</keyword>
<dbReference type="InterPro" id="IPR024607">
    <property type="entry name" value="Sulfatase_CS"/>
</dbReference>
<dbReference type="InterPro" id="IPR050738">
    <property type="entry name" value="Sulfatase"/>
</dbReference>
<dbReference type="Pfam" id="PF00884">
    <property type="entry name" value="Sulfatase"/>
    <property type="match status" value="1"/>
</dbReference>
<protein>
    <submittedName>
        <fullName evidence="9">STS protein</fullName>
    </submittedName>
</protein>
<dbReference type="InterPro" id="IPR017850">
    <property type="entry name" value="Alkaline_phosphatase_core_sf"/>
</dbReference>
<dbReference type="OrthoDB" id="103349at2759"/>
<feature type="transmembrane region" description="Helical" evidence="6">
    <location>
        <begin position="212"/>
        <end position="231"/>
    </location>
</feature>
<dbReference type="FunFam" id="3.30.1120.10:FF:000001">
    <property type="entry name" value="Arylsulfatase E"/>
    <property type="match status" value="1"/>
</dbReference>
<evidence type="ECO:0000256" key="6">
    <source>
        <dbReference type="SAM" id="Phobius"/>
    </source>
</evidence>
<evidence type="ECO:0000256" key="3">
    <source>
        <dbReference type="ARBA" id="ARBA00022723"/>
    </source>
</evidence>
<evidence type="ECO:0000256" key="1">
    <source>
        <dbReference type="ARBA" id="ARBA00001913"/>
    </source>
</evidence>
<accession>A0A8K0A513</accession>
<dbReference type="Pfam" id="PF14707">
    <property type="entry name" value="Sulfatase_C"/>
    <property type="match status" value="1"/>
</dbReference>
<evidence type="ECO:0000313" key="10">
    <source>
        <dbReference type="Proteomes" id="UP000838412"/>
    </source>
</evidence>
<dbReference type="Gene3D" id="1.10.287.550">
    <property type="entry name" value="Helix hairpin bin"/>
    <property type="match status" value="1"/>
</dbReference>
<evidence type="ECO:0000256" key="7">
    <source>
        <dbReference type="SAM" id="SignalP"/>
    </source>
</evidence>
<dbReference type="SUPFAM" id="SSF53649">
    <property type="entry name" value="Alkaline phosphatase-like"/>
    <property type="match status" value="1"/>
</dbReference>
<reference evidence="9" key="1">
    <citation type="submission" date="2022-01" db="EMBL/GenBank/DDBJ databases">
        <authorList>
            <person name="Braso-Vives M."/>
        </authorList>
    </citation>
    <scope>NUCLEOTIDE SEQUENCE</scope>
</reference>
<feature type="domain" description="Sulfatase N-terminal" evidence="8">
    <location>
        <begin position="21"/>
        <end position="407"/>
    </location>
</feature>
<feature type="transmembrane region" description="Helical" evidence="6">
    <location>
        <begin position="179"/>
        <end position="200"/>
    </location>
</feature>
<organism evidence="9 10">
    <name type="scientific">Branchiostoma lanceolatum</name>
    <name type="common">Common lancelet</name>
    <name type="synonym">Amphioxus lanceolatum</name>
    <dbReference type="NCBI Taxonomy" id="7740"/>
    <lineage>
        <taxon>Eukaryota</taxon>
        <taxon>Metazoa</taxon>
        <taxon>Chordata</taxon>
        <taxon>Cephalochordata</taxon>
        <taxon>Leptocardii</taxon>
        <taxon>Amphioxiformes</taxon>
        <taxon>Branchiostomatidae</taxon>
        <taxon>Branchiostoma</taxon>
    </lineage>
</organism>
<feature type="chain" id="PRO_5035439877" evidence="7">
    <location>
        <begin position="18"/>
        <end position="581"/>
    </location>
</feature>
<keyword evidence="4" id="KW-0378">Hydrolase</keyword>
<keyword evidence="5" id="KW-0106">Calcium</keyword>
<dbReference type="PANTHER" id="PTHR42693">
    <property type="entry name" value="ARYLSULFATASE FAMILY MEMBER"/>
    <property type="match status" value="1"/>
</dbReference>
<evidence type="ECO:0000313" key="9">
    <source>
        <dbReference type="EMBL" id="CAH1269202.1"/>
    </source>
</evidence>
<dbReference type="Gene3D" id="3.40.720.10">
    <property type="entry name" value="Alkaline Phosphatase, subunit A"/>
    <property type="match status" value="1"/>
</dbReference>
<gene>
    <name evidence="9" type="primary">STS</name>
    <name evidence="9" type="ORF">BLAG_LOCUS21921</name>
</gene>
<proteinExistence type="inferred from homology"/>
<evidence type="ECO:0000256" key="4">
    <source>
        <dbReference type="ARBA" id="ARBA00022801"/>
    </source>
</evidence>
<evidence type="ECO:0000256" key="5">
    <source>
        <dbReference type="ARBA" id="ARBA00022837"/>
    </source>
</evidence>
<dbReference type="PROSITE" id="PS00523">
    <property type="entry name" value="SULFATASE_1"/>
    <property type="match status" value="1"/>
</dbReference>
<evidence type="ECO:0000256" key="2">
    <source>
        <dbReference type="ARBA" id="ARBA00008779"/>
    </source>
</evidence>
<keyword evidence="6" id="KW-0812">Transmembrane</keyword>
<dbReference type="PANTHER" id="PTHR42693:SF49">
    <property type="entry name" value="SULFATASE N-TERMINAL DOMAIN-CONTAINING PROTEIN"/>
    <property type="match status" value="1"/>
</dbReference>
<feature type="signal peptide" evidence="7">
    <location>
        <begin position="1"/>
        <end position="17"/>
    </location>
</feature>
<dbReference type="GO" id="GO:0005737">
    <property type="term" value="C:cytoplasm"/>
    <property type="evidence" value="ECO:0007669"/>
    <property type="project" value="UniProtKB-ARBA"/>
</dbReference>
<dbReference type="GO" id="GO:0046872">
    <property type="term" value="F:metal ion binding"/>
    <property type="evidence" value="ECO:0007669"/>
    <property type="project" value="UniProtKB-KW"/>
</dbReference>
<dbReference type="Proteomes" id="UP000838412">
    <property type="component" value="Chromosome 7"/>
</dbReference>
<evidence type="ECO:0000259" key="8">
    <source>
        <dbReference type="Pfam" id="PF00884"/>
    </source>
</evidence>
<dbReference type="GO" id="GO:0012505">
    <property type="term" value="C:endomembrane system"/>
    <property type="evidence" value="ECO:0007669"/>
    <property type="project" value="UniProtKB-ARBA"/>
</dbReference>
<comment type="cofactor">
    <cofactor evidence="1">
        <name>Ca(2+)</name>
        <dbReference type="ChEBI" id="CHEBI:29108"/>
    </cofactor>
</comment>
<keyword evidence="3" id="KW-0479">Metal-binding</keyword>
<name>A0A8K0A513_BRALA</name>